<dbReference type="PANTHER" id="PTHR35369:SF3">
    <property type="entry name" value="TRANSLESION DNA SYNTHESIS-ASSOCIATED PROTEIN IMUA"/>
    <property type="match status" value="1"/>
</dbReference>
<dbReference type="PIRSF" id="PIRSF037290">
    <property type="entry name" value="UCP037290"/>
    <property type="match status" value="1"/>
</dbReference>
<evidence type="ECO:0000313" key="2">
    <source>
        <dbReference type="EMBL" id="MCK9687979.1"/>
    </source>
</evidence>
<evidence type="ECO:0000256" key="1">
    <source>
        <dbReference type="ARBA" id="ARBA00022763"/>
    </source>
</evidence>
<dbReference type="InterPro" id="IPR017166">
    <property type="entry name" value="UCP037290"/>
</dbReference>
<accession>A0A9X2C3E2</accession>
<protein>
    <submittedName>
        <fullName evidence="2">Translesion DNA synthesis-associated protein ImuA</fullName>
    </submittedName>
</protein>
<reference evidence="2" key="1">
    <citation type="submission" date="2021-11" db="EMBL/GenBank/DDBJ databases">
        <title>BS-T2-15 a new species belonging to the Comamonadaceae family isolated from the soil of a French oak forest.</title>
        <authorList>
            <person name="Mieszkin S."/>
            <person name="Alain K."/>
        </authorList>
    </citation>
    <scope>NUCLEOTIDE SEQUENCE</scope>
    <source>
        <strain evidence="2">BS-T2-15</strain>
    </source>
</reference>
<dbReference type="InterPro" id="IPR027417">
    <property type="entry name" value="P-loop_NTPase"/>
</dbReference>
<proteinExistence type="predicted"/>
<comment type="caution">
    <text evidence="2">The sequence shown here is derived from an EMBL/GenBank/DDBJ whole genome shotgun (WGS) entry which is preliminary data.</text>
</comment>
<organism evidence="2 3">
    <name type="scientific">Scleromatobacter humisilvae</name>
    <dbReference type="NCBI Taxonomy" id="2897159"/>
    <lineage>
        <taxon>Bacteria</taxon>
        <taxon>Pseudomonadati</taxon>
        <taxon>Pseudomonadota</taxon>
        <taxon>Betaproteobacteria</taxon>
        <taxon>Burkholderiales</taxon>
        <taxon>Sphaerotilaceae</taxon>
        <taxon>Scleromatobacter</taxon>
    </lineage>
</organism>
<sequence length="235" mass="24546">MSSPSSLLPLEHLHPALWRAHQLGRGREAVHASGYAALDAELPGGGWPQRAVTELLLTNAGWGEIRLLAPVLARVGAAGRGVLLLGPPAEPCAEALAQLGLDLARCVVIRGDDLLWPLEQALRSGQVGAVVAWAPPGLKGEALRRLQLAAQSHEGPAFVVRPASVATQPSPAPLRLALSGAGPDAMAVRLLKRRGPALDQPVLLALPPVLSRAARQRALTPRRTRATAAAWSAIA</sequence>
<keyword evidence="3" id="KW-1185">Reference proteome</keyword>
<gene>
    <name evidence="2" type="primary">imuA</name>
    <name evidence="2" type="ORF">LPC04_19925</name>
</gene>
<name>A0A9X2C3E2_9BURK</name>
<dbReference type="NCBIfam" id="NF033429">
    <property type="entry name" value="ImuA_translesion"/>
    <property type="match status" value="1"/>
</dbReference>
<dbReference type="EMBL" id="JAJLJH010000006">
    <property type="protein sequence ID" value="MCK9687979.1"/>
    <property type="molecule type" value="Genomic_DNA"/>
</dbReference>
<dbReference type="GO" id="GO:0006281">
    <property type="term" value="P:DNA repair"/>
    <property type="evidence" value="ECO:0007669"/>
    <property type="project" value="TreeGrafter"/>
</dbReference>
<dbReference type="Gene3D" id="3.40.50.300">
    <property type="entry name" value="P-loop containing nucleotide triphosphate hydrolases"/>
    <property type="match status" value="1"/>
</dbReference>
<dbReference type="InterPro" id="IPR050356">
    <property type="entry name" value="SulA_CellDiv_inhibitor"/>
</dbReference>
<dbReference type="PANTHER" id="PTHR35369">
    <property type="entry name" value="BLR3025 PROTEIN-RELATED"/>
    <property type="match status" value="1"/>
</dbReference>
<dbReference type="InterPro" id="IPR047610">
    <property type="entry name" value="ImuA_translesion"/>
</dbReference>
<dbReference type="Proteomes" id="UP001139353">
    <property type="component" value="Unassembled WGS sequence"/>
</dbReference>
<dbReference type="RefSeq" id="WP_275684022.1">
    <property type="nucleotide sequence ID" value="NZ_JAJLJH010000006.1"/>
</dbReference>
<evidence type="ECO:0000313" key="3">
    <source>
        <dbReference type="Proteomes" id="UP001139353"/>
    </source>
</evidence>
<dbReference type="SUPFAM" id="SSF52540">
    <property type="entry name" value="P-loop containing nucleoside triphosphate hydrolases"/>
    <property type="match status" value="1"/>
</dbReference>
<dbReference type="AlphaFoldDB" id="A0A9X2C3E2"/>
<keyword evidence="1" id="KW-0227">DNA damage</keyword>